<sequence length="136" mass="14427">MKRTKKPDQKRPPPRPAVRKEVSAEDLDAIVERVRPVLSDEDHQTLAGAVGTLTTLTRELETKGASIRRLRKMLFGSSSEKLRGLFDDEPEPEASALSGDEGPGAAGDCAPPSSTGAPATDGSPPKTRTPGARRAT</sequence>
<organism evidence="2 3">
    <name type="scientific">Candidatus Magasanikbacteria bacterium GW2011_GWA2_56_11</name>
    <dbReference type="NCBI Taxonomy" id="1619044"/>
    <lineage>
        <taxon>Bacteria</taxon>
        <taxon>Candidatus Magasanikiibacteriota</taxon>
    </lineage>
</organism>
<comment type="caution">
    <text evidence="2">The sequence shown here is derived from an EMBL/GenBank/DDBJ whole genome shotgun (WGS) entry which is preliminary data.</text>
</comment>
<dbReference type="Proteomes" id="UP000033870">
    <property type="component" value="Unassembled WGS sequence"/>
</dbReference>
<reference evidence="2 3" key="1">
    <citation type="journal article" date="2015" name="Nature">
        <title>rRNA introns, odd ribosomes, and small enigmatic genomes across a large radiation of phyla.</title>
        <authorList>
            <person name="Brown C.T."/>
            <person name="Hug L.A."/>
            <person name="Thomas B.C."/>
            <person name="Sharon I."/>
            <person name="Castelle C.J."/>
            <person name="Singh A."/>
            <person name="Wilkins M.J."/>
            <person name="Williams K.H."/>
            <person name="Banfield J.F."/>
        </authorList>
    </citation>
    <scope>NUCLEOTIDE SEQUENCE [LARGE SCALE GENOMIC DNA]</scope>
</reference>
<feature type="region of interest" description="Disordered" evidence="1">
    <location>
        <begin position="1"/>
        <end position="24"/>
    </location>
</feature>
<accession>A0A0G1YFM0</accession>
<evidence type="ECO:0000313" key="2">
    <source>
        <dbReference type="EMBL" id="KKW42036.1"/>
    </source>
</evidence>
<protein>
    <submittedName>
        <fullName evidence="2">Transposase IS66</fullName>
    </submittedName>
</protein>
<feature type="compositionally biased region" description="Basic and acidic residues" evidence="1">
    <location>
        <begin position="1"/>
        <end position="11"/>
    </location>
</feature>
<dbReference type="STRING" id="1619044.UY92_C0011G0058"/>
<evidence type="ECO:0000256" key="1">
    <source>
        <dbReference type="SAM" id="MobiDB-lite"/>
    </source>
</evidence>
<dbReference type="EMBL" id="LCRX01000011">
    <property type="protein sequence ID" value="KKW42036.1"/>
    <property type="molecule type" value="Genomic_DNA"/>
</dbReference>
<gene>
    <name evidence="2" type="ORF">UY92_C0011G0058</name>
</gene>
<evidence type="ECO:0000313" key="3">
    <source>
        <dbReference type="Proteomes" id="UP000033870"/>
    </source>
</evidence>
<proteinExistence type="predicted"/>
<feature type="region of interest" description="Disordered" evidence="1">
    <location>
        <begin position="78"/>
        <end position="136"/>
    </location>
</feature>
<name>A0A0G1YFM0_9BACT</name>
<dbReference type="AlphaFoldDB" id="A0A0G1YFM0"/>